<dbReference type="Proteomes" id="UP000596427">
    <property type="component" value="Chromosome"/>
</dbReference>
<dbReference type="InterPro" id="IPR000873">
    <property type="entry name" value="AMP-dep_synth/lig_dom"/>
</dbReference>
<keyword evidence="4" id="KW-1185">Reference proteome</keyword>
<dbReference type="Gene3D" id="3.30.300.30">
    <property type="match status" value="1"/>
</dbReference>
<sequence>MDGFDQTDIVLPEIWAGHARRHPDKLAIVCEDQQLSWGGFNAAMNRLANALLRAGLRKGERVAVLCSSSIAACVAMFGVVKSGAIMVPVSGMLTAEQVATLLGDSAASFIIASADLRHLVDPIAGRLESLRPDGRIGVDFSQDDWIGLEAFAADASGDEPDVTFTSKDVFSIMYSSGTTGLPKGMVHTHGARTYFCVSNGFEMRFDGGSRGLVTTALYTAGTWLVVMPTLFNGGTLFIQSQFRPETFLQLVEAERITHTFVVPSQIQMIFAGCGFEANDLSSLKMMLSAGSPLRPDIKARLIGIIGQKFFELYGFTEGSSTLLRPEDQAAKPLSVGTPLMGQELLAIDTEGRACSPGEAGEIVGRGPGLLREYYNKPEETRAAIWTDARGRRFIRSGDVGQFDAEGFLYILDRKKDMIITGGLNIYPADLEAVVGAHPEVLEVSVIGVEHEKWGETPVALVVLCQGADITAEALLAFANASLAKHQRLSQVTICESLPRNALGKVLKRELRAAYASARSGGAAA</sequence>
<dbReference type="RefSeq" id="WP_203195907.1">
    <property type="nucleotide sequence ID" value="NZ_CP063362.1"/>
</dbReference>
<proteinExistence type="predicted"/>
<feature type="domain" description="AMP-binding enzyme C-terminal" evidence="2">
    <location>
        <begin position="430"/>
        <end position="504"/>
    </location>
</feature>
<dbReference type="AlphaFoldDB" id="A0A974PTU1"/>
<dbReference type="InterPro" id="IPR045851">
    <property type="entry name" value="AMP-bd_C_sf"/>
</dbReference>
<gene>
    <name evidence="3" type="ORF">EZH22_12380</name>
</gene>
<dbReference type="InterPro" id="IPR050237">
    <property type="entry name" value="ATP-dep_AMP-bd_enzyme"/>
</dbReference>
<dbReference type="Pfam" id="PF13193">
    <property type="entry name" value="AMP-binding_C"/>
    <property type="match status" value="1"/>
</dbReference>
<dbReference type="PROSITE" id="PS00455">
    <property type="entry name" value="AMP_BINDING"/>
    <property type="match status" value="1"/>
</dbReference>
<protein>
    <submittedName>
        <fullName evidence="3">AMP-binding protein</fullName>
    </submittedName>
</protein>
<dbReference type="InterPro" id="IPR042099">
    <property type="entry name" value="ANL_N_sf"/>
</dbReference>
<accession>A0A974PTU1</accession>
<evidence type="ECO:0000259" key="2">
    <source>
        <dbReference type="Pfam" id="PF13193"/>
    </source>
</evidence>
<dbReference type="InterPro" id="IPR020845">
    <property type="entry name" value="AMP-binding_CS"/>
</dbReference>
<feature type="domain" description="AMP-dependent synthetase/ligase" evidence="1">
    <location>
        <begin position="18"/>
        <end position="374"/>
    </location>
</feature>
<dbReference type="PANTHER" id="PTHR43767">
    <property type="entry name" value="LONG-CHAIN-FATTY-ACID--COA LIGASE"/>
    <property type="match status" value="1"/>
</dbReference>
<name>A0A974PTU1_9HYPH</name>
<organism evidence="3 4">
    <name type="scientific">Xanthobacter dioxanivorans</name>
    <dbReference type="NCBI Taxonomy" id="2528964"/>
    <lineage>
        <taxon>Bacteria</taxon>
        <taxon>Pseudomonadati</taxon>
        <taxon>Pseudomonadota</taxon>
        <taxon>Alphaproteobacteria</taxon>
        <taxon>Hyphomicrobiales</taxon>
        <taxon>Xanthobacteraceae</taxon>
        <taxon>Xanthobacter</taxon>
    </lineage>
</organism>
<dbReference type="PANTHER" id="PTHR43767:SF1">
    <property type="entry name" value="NONRIBOSOMAL PEPTIDE SYNTHASE PES1 (EUROFUNG)-RELATED"/>
    <property type="match status" value="1"/>
</dbReference>
<dbReference type="InterPro" id="IPR025110">
    <property type="entry name" value="AMP-bd_C"/>
</dbReference>
<reference evidence="3 4" key="1">
    <citation type="submission" date="2020-10" db="EMBL/GenBank/DDBJ databases">
        <title>Degradation of 1,4-Dioxane by Xanthobacter sp. YN2, via a Novel Group-2 Soluble Di-Iron Monooxygenase.</title>
        <authorList>
            <person name="Ma F."/>
            <person name="Wang Y."/>
            <person name="Yang J."/>
            <person name="Guo H."/>
            <person name="Su D."/>
            <person name="Yu L."/>
        </authorList>
    </citation>
    <scope>NUCLEOTIDE SEQUENCE [LARGE SCALE GENOMIC DNA]</scope>
    <source>
        <strain evidence="3 4">YN2</strain>
    </source>
</reference>
<dbReference type="Pfam" id="PF00501">
    <property type="entry name" value="AMP-binding"/>
    <property type="match status" value="1"/>
</dbReference>
<evidence type="ECO:0000313" key="3">
    <source>
        <dbReference type="EMBL" id="QRG08990.1"/>
    </source>
</evidence>
<dbReference type="SUPFAM" id="SSF56801">
    <property type="entry name" value="Acetyl-CoA synthetase-like"/>
    <property type="match status" value="1"/>
</dbReference>
<dbReference type="GO" id="GO:0016878">
    <property type="term" value="F:acid-thiol ligase activity"/>
    <property type="evidence" value="ECO:0007669"/>
    <property type="project" value="UniProtKB-ARBA"/>
</dbReference>
<dbReference type="KEGG" id="xdi:EZH22_12380"/>
<evidence type="ECO:0000313" key="4">
    <source>
        <dbReference type="Proteomes" id="UP000596427"/>
    </source>
</evidence>
<dbReference type="Gene3D" id="3.40.50.12780">
    <property type="entry name" value="N-terminal domain of ligase-like"/>
    <property type="match status" value="1"/>
</dbReference>
<dbReference type="EMBL" id="CP063362">
    <property type="protein sequence ID" value="QRG08990.1"/>
    <property type="molecule type" value="Genomic_DNA"/>
</dbReference>
<evidence type="ECO:0000259" key="1">
    <source>
        <dbReference type="Pfam" id="PF00501"/>
    </source>
</evidence>